<accession>A0A5B7BT94</accession>
<evidence type="ECO:0000313" key="1">
    <source>
        <dbReference type="EMBL" id="MPA72132.1"/>
    </source>
</evidence>
<organism evidence="1">
    <name type="scientific">Davidia involucrata</name>
    <name type="common">Dove tree</name>
    <dbReference type="NCBI Taxonomy" id="16924"/>
    <lineage>
        <taxon>Eukaryota</taxon>
        <taxon>Viridiplantae</taxon>
        <taxon>Streptophyta</taxon>
        <taxon>Embryophyta</taxon>
        <taxon>Tracheophyta</taxon>
        <taxon>Spermatophyta</taxon>
        <taxon>Magnoliopsida</taxon>
        <taxon>eudicotyledons</taxon>
        <taxon>Gunneridae</taxon>
        <taxon>Pentapetalae</taxon>
        <taxon>asterids</taxon>
        <taxon>Cornales</taxon>
        <taxon>Nyssaceae</taxon>
        <taxon>Davidia</taxon>
    </lineage>
</organism>
<dbReference type="EMBL" id="GHES01041573">
    <property type="protein sequence ID" value="MPA72132.1"/>
    <property type="molecule type" value="Transcribed_RNA"/>
</dbReference>
<gene>
    <name evidence="1" type="ORF">Din_041573</name>
</gene>
<reference evidence="1" key="1">
    <citation type="submission" date="2019-08" db="EMBL/GenBank/DDBJ databases">
        <title>Reference gene set and small RNA set construction with multiple tissues from Davidia involucrata Baill.</title>
        <authorList>
            <person name="Yang H."/>
            <person name="Zhou C."/>
            <person name="Li G."/>
            <person name="Wang J."/>
            <person name="Gao P."/>
            <person name="Wang M."/>
            <person name="Wang R."/>
            <person name="Zhao Y."/>
        </authorList>
    </citation>
    <scope>NUCLEOTIDE SEQUENCE</scope>
    <source>
        <tissue evidence="1">Mixed with DoveR01_LX</tissue>
    </source>
</reference>
<sequence>MPFPEGGMVAGPKPFWCGLDNAQVNQGGAWSLARDSGSKRQNQLWRAALLCMLWCLWNERNRRIFEGKEQTLDRFKDSFLRYLHFWVHHSFPVCVDTFIDFVGSFRL</sequence>
<protein>
    <submittedName>
        <fullName evidence="1">Uncharacterized protein</fullName>
    </submittedName>
</protein>
<name>A0A5B7BT94_DAVIN</name>
<proteinExistence type="predicted"/>
<dbReference type="AlphaFoldDB" id="A0A5B7BT94"/>